<evidence type="ECO:0000313" key="1">
    <source>
        <dbReference type="EMBL" id="TYJ54214.1"/>
    </source>
</evidence>
<evidence type="ECO:0000313" key="2">
    <source>
        <dbReference type="Proteomes" id="UP000322245"/>
    </source>
</evidence>
<organism evidence="1 2">
    <name type="scientific">Cryptococcus floricola</name>
    <dbReference type="NCBI Taxonomy" id="2591691"/>
    <lineage>
        <taxon>Eukaryota</taxon>
        <taxon>Fungi</taxon>
        <taxon>Dikarya</taxon>
        <taxon>Basidiomycota</taxon>
        <taxon>Agaricomycotina</taxon>
        <taxon>Tremellomycetes</taxon>
        <taxon>Tremellales</taxon>
        <taxon>Cryptococcaceae</taxon>
        <taxon>Cryptococcus</taxon>
    </lineage>
</organism>
<dbReference type="AlphaFoldDB" id="A0A5D3AUA8"/>
<dbReference type="Proteomes" id="UP000322245">
    <property type="component" value="Unassembled WGS sequence"/>
</dbReference>
<keyword evidence="2" id="KW-1185">Reference proteome</keyword>
<accession>A0A5D3AUA8</accession>
<sequence length="334" mass="37624">MESIKSLDPLPDDILNVIFDHLLVLAIDDKPLGLALIRSSKQTFKKASPYLYRHVSLHSRNAYKFFLGMETSARPGEARRWNDGLFEGRSTVARRLAYLGLVRRVEIQDEEAHAACMVAVARMSFNKLASGRGKRSDGIAFLPNLFWGLDPAFGPHGTMVWSQGATMGILECLKLDMYESLGDLGHPTYLEAVLPAFGDLRRYEYREALWSYFGSLQVRQLKLCNYDIREDSRAESFIESFCLEGLLAKEVTLVLKDTSAPTTLAPVSELMRSAYRNNPFSPRPRFTVRIEGFIPSPGESLKTAQEKIDDLARKYLARTLHEPSDSSVEPDVKP</sequence>
<dbReference type="EMBL" id="NIDF01000066">
    <property type="protein sequence ID" value="TYJ54214.1"/>
    <property type="molecule type" value="Genomic_DNA"/>
</dbReference>
<comment type="caution">
    <text evidence="1">The sequence shown here is derived from an EMBL/GenBank/DDBJ whole genome shotgun (WGS) entry which is preliminary data.</text>
</comment>
<protein>
    <submittedName>
        <fullName evidence="1">Uncharacterized protein</fullName>
    </submittedName>
</protein>
<name>A0A5D3AUA8_9TREE</name>
<proteinExistence type="predicted"/>
<reference evidence="1 2" key="1">
    <citation type="submission" date="2017-05" db="EMBL/GenBank/DDBJ databases">
        <title>The Genome Sequence of Tsuchiyaea wingfieldii DSM 27421.</title>
        <authorList>
            <person name="Cuomo C."/>
            <person name="Passer A."/>
            <person name="Billmyre B."/>
            <person name="Heitman J."/>
        </authorList>
    </citation>
    <scope>NUCLEOTIDE SEQUENCE [LARGE SCALE GENOMIC DNA]</scope>
    <source>
        <strain evidence="1 2">DSM 27421</strain>
    </source>
</reference>
<gene>
    <name evidence="1" type="ORF">B9479_005140</name>
</gene>